<dbReference type="InterPro" id="IPR003961">
    <property type="entry name" value="FN3_dom"/>
</dbReference>
<dbReference type="AlphaFoldDB" id="A0AAD9IZZ4"/>
<evidence type="ECO:0000256" key="2">
    <source>
        <dbReference type="SAM" id="Phobius"/>
    </source>
</evidence>
<evidence type="ECO:0000313" key="3">
    <source>
        <dbReference type="EMBL" id="KAK2143537.1"/>
    </source>
</evidence>
<feature type="compositionally biased region" description="Polar residues" evidence="1">
    <location>
        <begin position="413"/>
        <end position="434"/>
    </location>
</feature>
<name>A0AAD9IZZ4_9ANNE</name>
<dbReference type="CDD" id="cd00063">
    <property type="entry name" value="FN3"/>
    <property type="match status" value="1"/>
</dbReference>
<organism evidence="3 4">
    <name type="scientific">Paralvinella palmiformis</name>
    <dbReference type="NCBI Taxonomy" id="53620"/>
    <lineage>
        <taxon>Eukaryota</taxon>
        <taxon>Metazoa</taxon>
        <taxon>Spiralia</taxon>
        <taxon>Lophotrochozoa</taxon>
        <taxon>Annelida</taxon>
        <taxon>Polychaeta</taxon>
        <taxon>Sedentaria</taxon>
        <taxon>Canalipalpata</taxon>
        <taxon>Terebellida</taxon>
        <taxon>Terebelliformia</taxon>
        <taxon>Alvinellidae</taxon>
        <taxon>Paralvinella</taxon>
    </lineage>
</organism>
<comment type="caution">
    <text evidence="3">The sequence shown here is derived from an EMBL/GenBank/DDBJ whole genome shotgun (WGS) entry which is preliminary data.</text>
</comment>
<evidence type="ECO:0000313" key="4">
    <source>
        <dbReference type="Proteomes" id="UP001208570"/>
    </source>
</evidence>
<gene>
    <name evidence="3" type="ORF">LSH36_833g00060</name>
</gene>
<keyword evidence="2" id="KW-0812">Transmembrane</keyword>
<feature type="transmembrane region" description="Helical" evidence="2">
    <location>
        <begin position="330"/>
        <end position="352"/>
    </location>
</feature>
<sequence length="535" mass="60161">MYPEPVPLGLKYTLIVKSKWDDHAKVYMVSGGYLQNGPFRVTLTDLHWATTYNVSIGVKPIINGHPSDRAKNISFVTVESIPAANPSVISSGYERTVRGQKQDVVIYWQPVPEQLLNGIVNQTILQVLINHNIQYITVNKSEALLHQAHVSDLFMDKEYLFVVMIALPPLENFTAIIHRNEEGRRGVHLSWKPYKLEHCHLFVHWCVGRHGYPCQGMLHTFTVNEDESSYDFDDLPEPYMQYKFGTSIEIPQKPLELRSVEVSQYQGHIYIVPEVLTTKIFQVNLSGTYTITSLKPGQQYILSVYADSVRGRSDQALIINLKTDPLSIKIHIIVIAGCVFVIFVLAIALIICRCYKRCKKELPVLIPQTQVTSDKVVNLSDEDCDKQEMKILPDREFIDCTSSDGDGQEQDEQSLSACRNSPEGTTSSLASGNSMSVVLQNDQDSVRSNIDPYLQCHVQDSVPGSHHSYIRGEPDYASDEFHNISSADRDVVGRETDNGDACQVLLRSNVADEDTDDDEDETSPKSVLKFSSGYI</sequence>
<feature type="compositionally biased region" description="Acidic residues" evidence="1">
    <location>
        <begin position="511"/>
        <end position="521"/>
    </location>
</feature>
<reference evidence="3" key="1">
    <citation type="journal article" date="2023" name="Mol. Biol. Evol.">
        <title>Third-Generation Sequencing Reveals the Adaptive Role of the Epigenome in Three Deep-Sea Polychaetes.</title>
        <authorList>
            <person name="Perez M."/>
            <person name="Aroh O."/>
            <person name="Sun Y."/>
            <person name="Lan Y."/>
            <person name="Juniper S.K."/>
            <person name="Young C.R."/>
            <person name="Angers B."/>
            <person name="Qian P.Y."/>
        </authorList>
    </citation>
    <scope>NUCLEOTIDE SEQUENCE</scope>
    <source>
        <strain evidence="3">P08H-3</strain>
    </source>
</reference>
<feature type="region of interest" description="Disordered" evidence="1">
    <location>
        <begin position="402"/>
        <end position="434"/>
    </location>
</feature>
<keyword evidence="2" id="KW-0472">Membrane</keyword>
<dbReference type="EMBL" id="JAODUP010000833">
    <property type="protein sequence ID" value="KAK2143537.1"/>
    <property type="molecule type" value="Genomic_DNA"/>
</dbReference>
<keyword evidence="4" id="KW-1185">Reference proteome</keyword>
<evidence type="ECO:0000256" key="1">
    <source>
        <dbReference type="SAM" id="MobiDB-lite"/>
    </source>
</evidence>
<feature type="region of interest" description="Disordered" evidence="1">
    <location>
        <begin position="507"/>
        <end position="535"/>
    </location>
</feature>
<dbReference type="Proteomes" id="UP001208570">
    <property type="component" value="Unassembled WGS sequence"/>
</dbReference>
<proteinExistence type="predicted"/>
<accession>A0AAD9IZZ4</accession>
<protein>
    <submittedName>
        <fullName evidence="3">Uncharacterized protein</fullName>
    </submittedName>
</protein>
<keyword evidence="2" id="KW-1133">Transmembrane helix</keyword>